<organism evidence="3 4">
    <name type="scientific">Jiangella alba</name>
    <dbReference type="NCBI Taxonomy" id="561176"/>
    <lineage>
        <taxon>Bacteria</taxon>
        <taxon>Bacillati</taxon>
        <taxon>Actinomycetota</taxon>
        <taxon>Actinomycetes</taxon>
        <taxon>Jiangellales</taxon>
        <taxon>Jiangellaceae</taxon>
        <taxon>Jiangella</taxon>
    </lineage>
</organism>
<dbReference type="HAMAP" id="MF_01257">
    <property type="entry name" value="CofD"/>
    <property type="match status" value="1"/>
</dbReference>
<dbReference type="STRING" id="561176.SAMN04488561_0785"/>
<name>A0A1H5H8K6_9ACTN</name>
<reference evidence="4" key="1">
    <citation type="submission" date="2016-10" db="EMBL/GenBank/DDBJ databases">
        <authorList>
            <person name="Varghese N."/>
            <person name="Submissions S."/>
        </authorList>
    </citation>
    <scope>NUCLEOTIDE SEQUENCE [LARGE SCALE GENOMIC DNA]</scope>
    <source>
        <strain evidence="4">DSM 45237</strain>
    </source>
</reference>
<evidence type="ECO:0000256" key="1">
    <source>
        <dbReference type="ARBA" id="ARBA00022679"/>
    </source>
</evidence>
<dbReference type="InterPro" id="IPR038136">
    <property type="entry name" value="CofD-like_dom_sf"/>
</dbReference>
<protein>
    <submittedName>
        <fullName evidence="3">LPPG:FO 2-phospho-L-lactate transferase</fullName>
    </submittedName>
</protein>
<dbReference type="CDD" id="cd07186">
    <property type="entry name" value="CofD_like"/>
    <property type="match status" value="1"/>
</dbReference>
<proteinExistence type="inferred from homology"/>
<gene>
    <name evidence="3" type="ORF">SAMN04488561_0785</name>
</gene>
<dbReference type="EMBL" id="FNUC01000003">
    <property type="protein sequence ID" value="SEE24312.1"/>
    <property type="molecule type" value="Genomic_DNA"/>
</dbReference>
<dbReference type="Pfam" id="PF01933">
    <property type="entry name" value="CofD"/>
    <property type="match status" value="1"/>
</dbReference>
<dbReference type="AlphaFoldDB" id="A0A1H5H8K6"/>
<dbReference type="InterPro" id="IPR002882">
    <property type="entry name" value="CofD"/>
</dbReference>
<dbReference type="GO" id="GO:0000287">
    <property type="term" value="F:magnesium ion binding"/>
    <property type="evidence" value="ECO:0007669"/>
    <property type="project" value="InterPro"/>
</dbReference>
<dbReference type="InterPro" id="IPR010115">
    <property type="entry name" value="FbiA/CofD"/>
</dbReference>
<dbReference type="NCBIfam" id="TIGR01819">
    <property type="entry name" value="F420_cofD"/>
    <property type="match status" value="1"/>
</dbReference>
<keyword evidence="4" id="KW-1185">Reference proteome</keyword>
<dbReference type="Gene3D" id="1.10.8.240">
    <property type="entry name" value="CofD-like domain"/>
    <property type="match status" value="1"/>
</dbReference>
<dbReference type="Proteomes" id="UP000181980">
    <property type="component" value="Unassembled WGS sequence"/>
</dbReference>
<keyword evidence="1 3" id="KW-0808">Transferase</keyword>
<dbReference type="PANTHER" id="PTHR43007">
    <property type="entry name" value="2-PHOSPHO-L-LACTATE TRANSFERASE"/>
    <property type="match status" value="1"/>
</dbReference>
<sequence length="349" mass="36525">MIMERRNQPGVSLTGRGPAAHVAPGTVVAVLRITALAGGIGGSRFLRGLLRAVPDAEVTVVGNTADDITLHGLHVSPDLDTVMYTLGGGIDESQGWGRAAETFAVAEELAAYGAEAQWFTLGDRDLATHLVRTRMLAAGYPLSAVTEALCDRWQPGVRLLPMTDDRVETHVVIAGDDQTERAIHFQEWWVRLHAEVPARRIVLVGADQAKPAPGVLDAIAAADVILLPPSNPVVSIGPILAVPGIRDAVRAAKAPKIGLSPIIGGSPVRGMADAALTAIGVPTTAAGVAELFADLLDGWLVDTVDEAATEQIEAAGISARAVPLWMTDPDTTAAMARAALDLAEEVRTR</sequence>
<keyword evidence="2" id="KW-0460">Magnesium</keyword>
<evidence type="ECO:0000313" key="3">
    <source>
        <dbReference type="EMBL" id="SEE24312.1"/>
    </source>
</evidence>
<evidence type="ECO:0000313" key="4">
    <source>
        <dbReference type="Proteomes" id="UP000181980"/>
    </source>
</evidence>
<evidence type="ECO:0000256" key="2">
    <source>
        <dbReference type="ARBA" id="ARBA00022842"/>
    </source>
</evidence>
<dbReference type="GO" id="GO:0043743">
    <property type="term" value="F:LPPG:FO 2-phospho-L-lactate transferase activity"/>
    <property type="evidence" value="ECO:0007669"/>
    <property type="project" value="InterPro"/>
</dbReference>
<dbReference type="FunFam" id="1.10.8.240:FF:000001">
    <property type="entry name" value="2-phospho-L-lactate transferase"/>
    <property type="match status" value="1"/>
</dbReference>
<dbReference type="PANTHER" id="PTHR43007:SF1">
    <property type="entry name" value="2-PHOSPHO-L-LACTATE TRANSFERASE"/>
    <property type="match status" value="1"/>
</dbReference>
<accession>A0A1H5H8K6</accession>
<dbReference type="SUPFAM" id="SSF142338">
    <property type="entry name" value="CofD-like"/>
    <property type="match status" value="1"/>
</dbReference>
<dbReference type="Gene3D" id="3.40.50.10680">
    <property type="entry name" value="CofD-like domains"/>
    <property type="match status" value="1"/>
</dbReference>